<dbReference type="CDD" id="cd12820">
    <property type="entry name" value="LbR_YadA-like"/>
    <property type="match status" value="1"/>
</dbReference>
<keyword evidence="7" id="KW-0653">Protein transport</keyword>
<dbReference type="Pfam" id="PF05658">
    <property type="entry name" value="YadA_head"/>
    <property type="match status" value="3"/>
</dbReference>
<dbReference type="SUPFAM" id="SSF101967">
    <property type="entry name" value="Adhesin YadA, collagen-binding domain"/>
    <property type="match status" value="1"/>
</dbReference>
<keyword evidence="9" id="KW-0998">Cell outer membrane</keyword>
<dbReference type="Gene3D" id="3.30.1300.30">
    <property type="entry name" value="GSPII I/J protein-like"/>
    <property type="match status" value="1"/>
</dbReference>
<dbReference type="InterPro" id="IPR011049">
    <property type="entry name" value="Serralysin-like_metalloprot_C"/>
</dbReference>
<evidence type="ECO:0000256" key="9">
    <source>
        <dbReference type="ARBA" id="ARBA00023237"/>
    </source>
</evidence>
<evidence type="ECO:0000256" key="2">
    <source>
        <dbReference type="ARBA" id="ARBA00004442"/>
    </source>
</evidence>
<keyword evidence="8" id="KW-0472">Membrane</keyword>
<evidence type="ECO:0000256" key="1">
    <source>
        <dbReference type="ARBA" id="ARBA00004241"/>
    </source>
</evidence>
<keyword evidence="5" id="KW-0812">Transmembrane</keyword>
<feature type="domain" description="Trimeric autotransporter adhesin YadA-like head" evidence="13">
    <location>
        <begin position="43"/>
        <end position="69"/>
    </location>
</feature>
<dbReference type="InterPro" id="IPR008640">
    <property type="entry name" value="Adhesin_Head_dom"/>
</dbReference>
<dbReference type="Proteomes" id="UP000004594">
    <property type="component" value="Unassembled WGS sequence"/>
</dbReference>
<feature type="region of interest" description="Disordered" evidence="11">
    <location>
        <begin position="1115"/>
        <end position="1143"/>
    </location>
</feature>
<evidence type="ECO:0000259" key="12">
    <source>
        <dbReference type="Pfam" id="PF03895"/>
    </source>
</evidence>
<evidence type="ECO:0000313" key="14">
    <source>
        <dbReference type="EMBL" id="EFR43335.1"/>
    </source>
</evidence>
<keyword evidence="4" id="KW-1134">Transmembrane beta strand</keyword>
<sequence>MNKILRNGIIATIILGTVGTSGFYNYTYAKGGGAVEEGNGAKADGTYSVAIGNEAEASESYAIAIGSNTQSTAERGISMGYGAVASGVFSMALGSSSETKGYCSVALGAAAKAVGEHSVALGENATAFSKSSVAIGFGSKAKDEYEFSVGKDVTDGVRDGYPAEAIYRRITHVADGVNDHDAVTLSQAKAFINGDIDSSNTTSSVTGAKIKAELDKKANVDLDNLTDTGTNKVKTLAGEQITETVTQDFVTEKVKKGSVSSTTLDVMGDGKLVDSDLTIDLKDGSVTKEKLSSDLQTEIENKANTSDLSSYAKTDATNITGESLTKWQSALGNGTIAENNKGLVTGGTVNTALKTKADKSDLSSYAKTDATNITGESLTKWQSALGNGTIAENNKGLVTGGTVHTALKGKADKNADNIEVLAWKKKLGLIDAQATQDSTTNISTQITNISNDITNLKGGFIVSDGTNSKEITLGGTTKDKLTFASADKNLTATFNETNKTISYGVNVANLIGDINKSDTKITNVDLTNNQTITNLKTEIQNITGGSGTAGSLSTKADTNATNLTKTEDILAWQKKLGLADNSATAQPGSTTTNLFTTVNQLKAGYTVKAGTETFDMKLGDTAAPTIEFAGDSTNGLDVKADSTGKKITYTFNKGNLVKSIAGDLIKQMNGEGTPGSGDPSGHGTGEQGQTTPLPVLTNVSTGFNIAVGNNSKNFTFGKGKETNKLTFAGTNDETVISLTGENGKPTVTVGLADAFKTKVNNKADKSDLTKLETKVTNITNGTTNIDGSKINLTTNNTFTTLQNTVNGKADKSDLDAYAKKDAANITGESLTKWQSALGNGTIAENNKGLVTGGTVYTALKGKADKNAENIEVLAWKKKLGLVDAQATQDSTTNISTQITNISNDITNLKGGFIVSDGTNSKEITLGGTTKDKLTFASADKNLTATFNETNKTISYGVNVANLIGDINKSDTKITNVDLTNNQTFKNLKTEIQNITGGSGTTGSLSTKADKNAENIEVLAWQKKLGLADNSATVTPGSTTTTNLFTTVNQLKAGYTVKAGTNTFDMKLGDTAAPTIEFAGDSTNGLDVAADKAGKKITYAINKEKLAKSIAGDLIKQMNGEGTPGSGDPSGHGTGEQGQTTPLPVLTNVSTGFNIAVGNNSKNFTFGKGKETNKLTFAGTNDETVISLTGEDGKPTVTVGLADTFKTKVNNKADKSELTELETKVTNITNGTTNIDGSKINLTTNNTFTTLQNTVNGKADKSDLDAYAKKDAANITGESLTKWQSALGNGTIAENDKGLVTGGTVHTALKGKADTNAGNIEVLAWKKKLGLIDAQATQDSTTNISTQITNINSDITNLKGGFIVSDGKKSKEITLGGTTKDKLTFASADSNLTATFNDTTKTISYGVNVANLIGDINKSGTKITNVDWNKFEGINFYSGGTSNGTTYTPSAKVEDKWQSSRIVFGKGLKAEELKDANNNKYTKISVIGGGQGGKSAYEIWRDYKDDKGLTPNSNKSETDFMNYMKGKDCSADIQHIVDNVTKGLSSMDGRINRVSAGAAALSALRPISNEYDPDNKLDFSVGFGYYRGENAVAIGAYYRPDSNTIISLGGAFNGDDNLLNAGLSWKLGKTTPKEKHQTQLQQEIDALKEKNGAMEKTIQEQNEKIKELEVLVRSVIHK</sequence>
<dbReference type="GO" id="GO:0009986">
    <property type="term" value="C:cell surface"/>
    <property type="evidence" value="ECO:0007669"/>
    <property type="project" value="UniProtKB-SubCell"/>
</dbReference>
<evidence type="ECO:0000256" key="8">
    <source>
        <dbReference type="ARBA" id="ARBA00023136"/>
    </source>
</evidence>
<dbReference type="InterPro" id="IPR045584">
    <property type="entry name" value="Pilin-like"/>
</dbReference>
<protein>
    <submittedName>
        <fullName evidence="14">Hep/Hag repeat protein</fullName>
    </submittedName>
</protein>
<keyword evidence="6" id="KW-0732">Signal</keyword>
<dbReference type="EMBL" id="AENT01000001">
    <property type="protein sequence ID" value="EFR43335.1"/>
    <property type="molecule type" value="Genomic_DNA"/>
</dbReference>
<evidence type="ECO:0000256" key="5">
    <source>
        <dbReference type="ARBA" id="ARBA00022692"/>
    </source>
</evidence>
<keyword evidence="10" id="KW-0175">Coiled coil</keyword>
<dbReference type="OrthoDB" id="2216692at2"/>
<evidence type="ECO:0000256" key="11">
    <source>
        <dbReference type="SAM" id="MobiDB-lite"/>
    </source>
</evidence>
<proteinExistence type="predicted"/>
<evidence type="ECO:0000256" key="7">
    <source>
        <dbReference type="ARBA" id="ARBA00022927"/>
    </source>
</evidence>
<feature type="compositionally biased region" description="Gly residues" evidence="11">
    <location>
        <begin position="672"/>
        <end position="686"/>
    </location>
</feature>
<feature type="domain" description="Trimeric autotransporter adhesin YadA-like head" evidence="13">
    <location>
        <begin position="72"/>
        <end position="97"/>
    </location>
</feature>
<dbReference type="Gene3D" id="2.150.10.10">
    <property type="entry name" value="Serralysin-like metalloprotease, C-terminal"/>
    <property type="match status" value="1"/>
</dbReference>
<feature type="coiled-coil region" evidence="10">
    <location>
        <begin position="1636"/>
        <end position="1677"/>
    </location>
</feature>
<evidence type="ECO:0000256" key="3">
    <source>
        <dbReference type="ARBA" id="ARBA00022448"/>
    </source>
</evidence>
<keyword evidence="3" id="KW-0813">Transport</keyword>
<name>E4L791_9FIRM</name>
<dbReference type="GO" id="GO:0015031">
    <property type="term" value="P:protein transport"/>
    <property type="evidence" value="ECO:0007669"/>
    <property type="project" value="UniProtKB-KW"/>
</dbReference>
<dbReference type="SUPFAM" id="SSF54523">
    <property type="entry name" value="Pili subunits"/>
    <property type="match status" value="1"/>
</dbReference>
<dbReference type="RefSeq" id="WP_007553667.1">
    <property type="nucleotide sequence ID" value="NZ_AENT01000001.1"/>
</dbReference>
<accession>E4L791</accession>
<feature type="region of interest" description="Disordered" evidence="11">
    <location>
        <begin position="666"/>
        <end position="693"/>
    </location>
</feature>
<feature type="domain" description="Trimeric autotransporter adhesin YadA-like C-terminal membrane anchor" evidence="12">
    <location>
        <begin position="1570"/>
        <end position="1625"/>
    </location>
</feature>
<evidence type="ECO:0000256" key="10">
    <source>
        <dbReference type="SAM" id="Coils"/>
    </source>
</evidence>
<comment type="subcellular location">
    <subcellularLocation>
        <location evidence="2">Cell outer membrane</location>
    </subcellularLocation>
    <subcellularLocation>
        <location evidence="1">Cell surface</location>
    </subcellularLocation>
</comment>
<comment type="caution">
    <text evidence="14">The sequence shown here is derived from an EMBL/GenBank/DDBJ whole genome shotgun (WGS) entry which is preliminary data.</text>
</comment>
<dbReference type="GO" id="GO:0009279">
    <property type="term" value="C:cell outer membrane"/>
    <property type="evidence" value="ECO:0007669"/>
    <property type="project" value="UniProtKB-SubCell"/>
</dbReference>
<feature type="domain" description="Trimeric autotransporter adhesin YadA-like head" evidence="13">
    <location>
        <begin position="113"/>
        <end position="139"/>
    </location>
</feature>
<gene>
    <name evidence="14" type="ORF">HMPREF9220_1239</name>
</gene>
<dbReference type="Pfam" id="PF03895">
    <property type="entry name" value="YadA_anchor"/>
    <property type="match status" value="1"/>
</dbReference>
<reference evidence="14 15" key="1">
    <citation type="submission" date="2010-11" db="EMBL/GenBank/DDBJ databases">
        <authorList>
            <person name="Durkin A.S."/>
            <person name="Madupu R."/>
            <person name="Torralba M."/>
            <person name="Gillis M."/>
            <person name="Methe B."/>
            <person name="Sutton G."/>
            <person name="Nelson K.E."/>
        </authorList>
    </citation>
    <scope>NUCLEOTIDE SEQUENCE [LARGE SCALE GENOMIC DNA]</scope>
    <source>
        <strain evidence="14 15">UPII 345-E</strain>
    </source>
</reference>
<evidence type="ECO:0000259" key="13">
    <source>
        <dbReference type="Pfam" id="PF05658"/>
    </source>
</evidence>
<evidence type="ECO:0000256" key="4">
    <source>
        <dbReference type="ARBA" id="ARBA00022452"/>
    </source>
</evidence>
<evidence type="ECO:0000256" key="6">
    <source>
        <dbReference type="ARBA" id="ARBA00022729"/>
    </source>
</evidence>
<dbReference type="eggNOG" id="COG5295">
    <property type="taxonomic scope" value="Bacteria"/>
</dbReference>
<evidence type="ECO:0000313" key="15">
    <source>
        <dbReference type="Proteomes" id="UP000004594"/>
    </source>
</evidence>
<dbReference type="InterPro" id="IPR005594">
    <property type="entry name" value="YadA_C"/>
</dbReference>
<organism evidence="14 15">
    <name type="scientific">Dialister micraerophilus UPII 345-E</name>
    <dbReference type="NCBI Taxonomy" id="910314"/>
    <lineage>
        <taxon>Bacteria</taxon>
        <taxon>Bacillati</taxon>
        <taxon>Bacillota</taxon>
        <taxon>Negativicutes</taxon>
        <taxon>Veillonellales</taxon>
        <taxon>Veillonellaceae</taxon>
        <taxon>Dialister</taxon>
    </lineage>
</organism>
<feature type="compositionally biased region" description="Gly residues" evidence="11">
    <location>
        <begin position="1121"/>
        <end position="1135"/>
    </location>
</feature>